<keyword evidence="1" id="KW-0378">Hydrolase</keyword>
<organism evidence="2 3">
    <name type="scientific">Pontibacter toksunensis</name>
    <dbReference type="NCBI Taxonomy" id="1332631"/>
    <lineage>
        <taxon>Bacteria</taxon>
        <taxon>Pseudomonadati</taxon>
        <taxon>Bacteroidota</taxon>
        <taxon>Cytophagia</taxon>
        <taxon>Cytophagales</taxon>
        <taxon>Hymenobacteraceae</taxon>
        <taxon>Pontibacter</taxon>
    </lineage>
</organism>
<gene>
    <name evidence="2" type="ORF">ACFS7Z_08610</name>
</gene>
<dbReference type="Gene3D" id="3.75.10.10">
    <property type="entry name" value="L-arginine/glycine Amidinotransferase, Chain A"/>
    <property type="match status" value="1"/>
</dbReference>
<evidence type="ECO:0000313" key="2">
    <source>
        <dbReference type="EMBL" id="MFD3000417.1"/>
    </source>
</evidence>
<dbReference type="Proteomes" id="UP001597641">
    <property type="component" value="Unassembled WGS sequence"/>
</dbReference>
<comment type="caution">
    <text evidence="2">The sequence shown here is derived from an EMBL/GenBank/DDBJ whole genome shotgun (WGS) entry which is preliminary data.</text>
</comment>
<dbReference type="PANTHER" id="PTHR31377:SF0">
    <property type="entry name" value="AGMATINE DEIMINASE-RELATED"/>
    <property type="match status" value="1"/>
</dbReference>
<protein>
    <submittedName>
        <fullName evidence="2">Agmatine deiminase family protein</fullName>
    </submittedName>
</protein>
<dbReference type="InterPro" id="IPR007466">
    <property type="entry name" value="Peptidyl-Arg-deiminase_porph"/>
</dbReference>
<name>A0ABW6BTX3_9BACT</name>
<accession>A0ABW6BTX3</accession>
<evidence type="ECO:0000256" key="1">
    <source>
        <dbReference type="ARBA" id="ARBA00022801"/>
    </source>
</evidence>
<dbReference type="Pfam" id="PF04371">
    <property type="entry name" value="PAD_porph"/>
    <property type="match status" value="1"/>
</dbReference>
<keyword evidence="3" id="KW-1185">Reference proteome</keyword>
<dbReference type="EMBL" id="JBHUOX010000005">
    <property type="protein sequence ID" value="MFD3000417.1"/>
    <property type="molecule type" value="Genomic_DNA"/>
</dbReference>
<dbReference type="PANTHER" id="PTHR31377">
    <property type="entry name" value="AGMATINE DEIMINASE-RELATED"/>
    <property type="match status" value="1"/>
</dbReference>
<proteinExistence type="predicted"/>
<reference evidence="3" key="1">
    <citation type="journal article" date="2019" name="Int. J. Syst. Evol. Microbiol.">
        <title>The Global Catalogue of Microorganisms (GCM) 10K type strain sequencing project: providing services to taxonomists for standard genome sequencing and annotation.</title>
        <authorList>
            <consortium name="The Broad Institute Genomics Platform"/>
            <consortium name="The Broad Institute Genome Sequencing Center for Infectious Disease"/>
            <person name="Wu L."/>
            <person name="Ma J."/>
        </authorList>
    </citation>
    <scope>NUCLEOTIDE SEQUENCE [LARGE SCALE GENOMIC DNA]</scope>
    <source>
        <strain evidence="3">KCTC 23984</strain>
    </source>
</reference>
<dbReference type="SUPFAM" id="SSF55909">
    <property type="entry name" value="Pentein"/>
    <property type="match status" value="1"/>
</dbReference>
<dbReference type="RefSeq" id="WP_377483410.1">
    <property type="nucleotide sequence ID" value="NZ_JBHUOX010000005.1"/>
</dbReference>
<evidence type="ECO:0000313" key="3">
    <source>
        <dbReference type="Proteomes" id="UP001597641"/>
    </source>
</evidence>
<sequence length="286" mass="32915">MEATNGEMITDDQTNFLYLADTLPKKYPKFHQWFEAVLNDCGISYELLPGTKDIWARDYMPIQLAVDKFVKFVYNPDYLQSKKWHKTITDTNAIIVYLGINPKYTPLKVDGGNVVRASDKVIMCDKVFSEHHYLTEKFLITELQQHLEVDQIIFIPTDPSDIIGHADGMVRFLDDRTVLINDYSREKPQFQRTFRMALHNAGLEWVEIPYNPYSNQKPIQASGIYINYLQMKDVVVVPVSNMKEDDAVVKQFERLFSGSRIATIDCSDIANEGGILNCISWNAKVL</sequence>